<proteinExistence type="predicted"/>
<dbReference type="STRING" id="1859473.BG261_08490"/>
<feature type="signal peptide" evidence="1">
    <location>
        <begin position="1"/>
        <end position="19"/>
    </location>
</feature>
<reference evidence="3" key="1">
    <citation type="submission" date="2016-09" db="EMBL/GenBank/DDBJ databases">
        <title>Draft genome sequence of a novel species of the family Streptococcaceae isolated from flowers.</title>
        <authorList>
            <person name="Chuah L.-O."/>
            <person name="Yap K.-P."/>
            <person name="Thong K.L."/>
            <person name="Liong M.T."/>
            <person name="Ahmad R."/>
            <person name="Rusul G."/>
        </authorList>
    </citation>
    <scope>NUCLEOTIDE SEQUENCE [LARGE SCALE GENOMIC DNA]</scope>
    <source>
        <strain evidence="3">DF1</strain>
    </source>
</reference>
<keyword evidence="3" id="KW-1185">Reference proteome</keyword>
<sequence length="55" mass="6021">MKKFTKGVLAGVASSVAIAATGALTYKKKVIDPELEKEAFVEDNRRKAARKRTAR</sequence>
<accession>A0A1E8GJA2</accession>
<dbReference type="EMBL" id="MKIR01000026">
    <property type="protein sequence ID" value="OFI48311.1"/>
    <property type="molecule type" value="Genomic_DNA"/>
</dbReference>
<feature type="chain" id="PRO_5009450642" evidence="1">
    <location>
        <begin position="20"/>
        <end position="55"/>
    </location>
</feature>
<dbReference type="Pfam" id="PF11240">
    <property type="entry name" value="DUF3042"/>
    <property type="match status" value="1"/>
</dbReference>
<comment type="caution">
    <text evidence="2">The sequence shown here is derived from an EMBL/GenBank/DDBJ whole genome shotgun (WGS) entry which is preliminary data.</text>
</comment>
<evidence type="ECO:0000313" key="3">
    <source>
        <dbReference type="Proteomes" id="UP000178622"/>
    </source>
</evidence>
<organism evidence="2 3">
    <name type="scientific">Floricoccus tropicus</name>
    <dbReference type="NCBI Taxonomy" id="1859473"/>
    <lineage>
        <taxon>Bacteria</taxon>
        <taxon>Bacillati</taxon>
        <taxon>Bacillota</taxon>
        <taxon>Bacilli</taxon>
        <taxon>Lactobacillales</taxon>
        <taxon>Streptococcaceae</taxon>
        <taxon>Floricoccus</taxon>
    </lineage>
</organism>
<name>A0A1E8GJA2_9LACT</name>
<gene>
    <name evidence="2" type="ORF">BG261_08490</name>
</gene>
<dbReference type="Proteomes" id="UP000178622">
    <property type="component" value="Unassembled WGS sequence"/>
</dbReference>
<evidence type="ECO:0000313" key="2">
    <source>
        <dbReference type="EMBL" id="OFI48311.1"/>
    </source>
</evidence>
<evidence type="ECO:0000256" key="1">
    <source>
        <dbReference type="SAM" id="SignalP"/>
    </source>
</evidence>
<dbReference type="RefSeq" id="WP_070788391.1">
    <property type="nucleotide sequence ID" value="NZ_MKIR01000026.1"/>
</dbReference>
<dbReference type="OrthoDB" id="2243460at2"/>
<dbReference type="AlphaFoldDB" id="A0A1E8GJA2"/>
<protein>
    <submittedName>
        <fullName evidence="2">DUF3042 domain-containing protein</fullName>
    </submittedName>
</protein>
<keyword evidence="1" id="KW-0732">Signal</keyword>
<dbReference type="InterPro" id="IPR021402">
    <property type="entry name" value="DUF3042"/>
</dbReference>